<dbReference type="AlphaFoldDB" id="A0A0V0HAD1"/>
<accession>A0A0V0HAD1</accession>
<sequence length="102" mass="11586">MADGKLVKRAKYKTSVKVPGVPGVLKLTKERFYFMPNDPTLTTKLNVEFKLIKGHKSSKECSSKQALLNLTQAQVRVYVWKSILLVSPYYESDRFLSMSGQV</sequence>
<organism evidence="1">
    <name type="scientific">Solanum chacoense</name>
    <name type="common">Chaco potato</name>
    <dbReference type="NCBI Taxonomy" id="4108"/>
    <lineage>
        <taxon>Eukaryota</taxon>
        <taxon>Viridiplantae</taxon>
        <taxon>Streptophyta</taxon>
        <taxon>Embryophyta</taxon>
        <taxon>Tracheophyta</taxon>
        <taxon>Spermatophyta</taxon>
        <taxon>Magnoliopsida</taxon>
        <taxon>eudicotyledons</taxon>
        <taxon>Gunneridae</taxon>
        <taxon>Pentapetalae</taxon>
        <taxon>asterids</taxon>
        <taxon>lamiids</taxon>
        <taxon>Solanales</taxon>
        <taxon>Solanaceae</taxon>
        <taxon>Solanoideae</taxon>
        <taxon>Solaneae</taxon>
        <taxon>Solanum</taxon>
    </lineage>
</organism>
<name>A0A0V0HAD1_SOLCH</name>
<protein>
    <submittedName>
        <fullName evidence="1">Putative ovule protein</fullName>
    </submittedName>
</protein>
<reference evidence="1" key="1">
    <citation type="submission" date="2015-12" db="EMBL/GenBank/DDBJ databases">
        <title>Gene expression during late stages of embryo sac development: a critical building block for successful pollen-pistil interactions.</title>
        <authorList>
            <person name="Liu Y."/>
            <person name="Joly V."/>
            <person name="Sabar M."/>
            <person name="Matton D.P."/>
        </authorList>
    </citation>
    <scope>NUCLEOTIDE SEQUENCE</scope>
</reference>
<proteinExistence type="predicted"/>
<evidence type="ECO:0000313" key="1">
    <source>
        <dbReference type="EMBL" id="JAP17410.1"/>
    </source>
</evidence>
<dbReference type="EMBL" id="GEDG01022558">
    <property type="protein sequence ID" value="JAP17410.1"/>
    <property type="molecule type" value="Transcribed_RNA"/>
</dbReference>